<reference evidence="2" key="1">
    <citation type="submission" date="2024-07" db="EMBL/GenBank/DDBJ databases">
        <title>Two chromosome-level genome assemblies of Korean endemic species Abeliophyllum distichum and Forsythia ovata (Oleaceae).</title>
        <authorList>
            <person name="Jang H."/>
        </authorList>
    </citation>
    <scope>NUCLEOTIDE SEQUENCE [LARGE SCALE GENOMIC DNA]</scope>
</reference>
<name>A0ABD1V080_9LAMI</name>
<evidence type="ECO:0000313" key="2">
    <source>
        <dbReference type="Proteomes" id="UP001604277"/>
    </source>
</evidence>
<sequence>MESSNHLTPKVFRGSPITLPPIIPYDLTSYINRLSMGRYGSYYDRVCSSTRLESTLVLYDKFLAQTGPFSNGKIDPSRIELVDLIELWLKIGSYGLKKQIHRLDFLMGKLKGNPLFSLIKRRFLENADDFHSLEPMGGWKLSSENFLNNLGEDGDVEFRLFKTEESDWKSGLIVKGIDKTTLAKTRLAALCAQKNGDVQVAPVETTPFDGQKPGTSGLRKNIFHF</sequence>
<evidence type="ECO:0000313" key="1">
    <source>
        <dbReference type="EMBL" id="KAL2530601.1"/>
    </source>
</evidence>
<dbReference type="Proteomes" id="UP001604277">
    <property type="component" value="Unassembled WGS sequence"/>
</dbReference>
<protein>
    <submittedName>
        <fullName evidence="1">Uncharacterized protein</fullName>
    </submittedName>
</protein>
<comment type="caution">
    <text evidence="1">The sequence shown here is derived from an EMBL/GenBank/DDBJ whole genome shotgun (WGS) entry which is preliminary data.</text>
</comment>
<dbReference type="AlphaFoldDB" id="A0ABD1V080"/>
<keyword evidence="2" id="KW-1185">Reference proteome</keyword>
<dbReference type="EMBL" id="JBFOLJ010000006">
    <property type="protein sequence ID" value="KAL2530601.1"/>
    <property type="molecule type" value="Genomic_DNA"/>
</dbReference>
<accession>A0ABD1V080</accession>
<proteinExistence type="predicted"/>
<organism evidence="1 2">
    <name type="scientific">Forsythia ovata</name>
    <dbReference type="NCBI Taxonomy" id="205694"/>
    <lineage>
        <taxon>Eukaryota</taxon>
        <taxon>Viridiplantae</taxon>
        <taxon>Streptophyta</taxon>
        <taxon>Embryophyta</taxon>
        <taxon>Tracheophyta</taxon>
        <taxon>Spermatophyta</taxon>
        <taxon>Magnoliopsida</taxon>
        <taxon>eudicotyledons</taxon>
        <taxon>Gunneridae</taxon>
        <taxon>Pentapetalae</taxon>
        <taxon>asterids</taxon>
        <taxon>lamiids</taxon>
        <taxon>Lamiales</taxon>
        <taxon>Oleaceae</taxon>
        <taxon>Forsythieae</taxon>
        <taxon>Forsythia</taxon>
    </lineage>
</organism>
<gene>
    <name evidence="1" type="ORF">Fot_23202</name>
</gene>